<dbReference type="GO" id="GO:0003677">
    <property type="term" value="F:DNA binding"/>
    <property type="evidence" value="ECO:0007669"/>
    <property type="project" value="UniProtKB-KW"/>
</dbReference>
<dbReference type="CDD" id="cd08422">
    <property type="entry name" value="PBP2_CrgA_like"/>
    <property type="match status" value="1"/>
</dbReference>
<evidence type="ECO:0000256" key="4">
    <source>
        <dbReference type="ARBA" id="ARBA00023163"/>
    </source>
</evidence>
<dbReference type="PANTHER" id="PTHR30537:SF80">
    <property type="entry name" value="TRANSCRIPTIONAL REGULATOR"/>
    <property type="match status" value="1"/>
</dbReference>
<dbReference type="InterPro" id="IPR058163">
    <property type="entry name" value="LysR-type_TF_proteobact-type"/>
</dbReference>
<dbReference type="InterPro" id="IPR005119">
    <property type="entry name" value="LysR_subst-bd"/>
</dbReference>
<sequence length="300" mass="33321">MDRLNAIRLFVRLVECGSFSAVGREEGIGQPAVSKQIAVLERHLGAQLVLRTSRQVVITEAGQTFYESAKTWVDDFDALESSVGARQQSPRGLVRLTTAPAYGRLCVTPLLPEFFRRYPDVTLELSVSEHHVDLVGEGLDLAIRHGHLADSSLTARKLSDTEMVMVASPAYIAARGKPTRLAELDEHTGIVFARDHERRPWRFKTGRETVSYIPRGPFLTGDAEHVRAAVLHGIGIAQAPRWLFGKEIDTGQVEVLLRGQQPETLAIHLVYPAGRRIATRVKVVVDFLMSVLGDENRCRQ</sequence>
<dbReference type="Proteomes" id="UP000533533">
    <property type="component" value="Unassembled WGS sequence"/>
</dbReference>
<dbReference type="RefSeq" id="WP_110386212.1">
    <property type="nucleotide sequence ID" value="NZ_JACHVZ010000018.1"/>
</dbReference>
<dbReference type="PROSITE" id="PS50931">
    <property type="entry name" value="HTH_LYSR"/>
    <property type="match status" value="1"/>
</dbReference>
<dbReference type="InterPro" id="IPR000847">
    <property type="entry name" value="LysR_HTH_N"/>
</dbReference>
<keyword evidence="4" id="KW-0804">Transcription</keyword>
<reference evidence="6 7" key="1">
    <citation type="submission" date="2020-08" db="EMBL/GenBank/DDBJ databases">
        <title>Genomic Encyclopedia of Type Strains, Phase IV (KMG-V): Genome sequencing to study the core and pangenomes of soil and plant-associated prokaryotes.</title>
        <authorList>
            <person name="Whitman W."/>
        </authorList>
    </citation>
    <scope>NUCLEOTIDE SEQUENCE [LARGE SCALE GENOMIC DNA]</scope>
    <source>
        <strain evidence="6 7">SRMrh-85</strain>
    </source>
</reference>
<name>A0ABR6FV07_9BURK</name>
<dbReference type="SUPFAM" id="SSF53850">
    <property type="entry name" value="Periplasmic binding protein-like II"/>
    <property type="match status" value="1"/>
</dbReference>
<dbReference type="Pfam" id="PF03466">
    <property type="entry name" value="LysR_substrate"/>
    <property type="match status" value="1"/>
</dbReference>
<comment type="caution">
    <text evidence="6">The sequence shown here is derived from an EMBL/GenBank/DDBJ whole genome shotgun (WGS) entry which is preliminary data.</text>
</comment>
<dbReference type="InterPro" id="IPR036390">
    <property type="entry name" value="WH_DNA-bd_sf"/>
</dbReference>
<evidence type="ECO:0000313" key="7">
    <source>
        <dbReference type="Proteomes" id="UP000533533"/>
    </source>
</evidence>
<evidence type="ECO:0000259" key="5">
    <source>
        <dbReference type="PROSITE" id="PS50931"/>
    </source>
</evidence>
<evidence type="ECO:0000256" key="3">
    <source>
        <dbReference type="ARBA" id="ARBA00023125"/>
    </source>
</evidence>
<dbReference type="InterPro" id="IPR036388">
    <property type="entry name" value="WH-like_DNA-bd_sf"/>
</dbReference>
<organism evidence="6 7">
    <name type="scientific">Paraburkholderia silvatlantica</name>
    <dbReference type="NCBI Taxonomy" id="321895"/>
    <lineage>
        <taxon>Bacteria</taxon>
        <taxon>Pseudomonadati</taxon>
        <taxon>Pseudomonadota</taxon>
        <taxon>Betaproteobacteria</taxon>
        <taxon>Burkholderiales</taxon>
        <taxon>Burkholderiaceae</taxon>
        <taxon>Paraburkholderia</taxon>
    </lineage>
</organism>
<dbReference type="EMBL" id="JACHVZ010000018">
    <property type="protein sequence ID" value="MBB2931269.1"/>
    <property type="molecule type" value="Genomic_DNA"/>
</dbReference>
<dbReference type="Gene3D" id="3.40.190.290">
    <property type="match status" value="1"/>
</dbReference>
<protein>
    <submittedName>
        <fullName evidence="6">DNA-binding transcriptional LysR family regulator</fullName>
    </submittedName>
</protein>
<evidence type="ECO:0000313" key="6">
    <source>
        <dbReference type="EMBL" id="MBB2931269.1"/>
    </source>
</evidence>
<dbReference type="Pfam" id="PF00126">
    <property type="entry name" value="HTH_1"/>
    <property type="match status" value="1"/>
</dbReference>
<keyword evidence="3 6" id="KW-0238">DNA-binding</keyword>
<dbReference type="Gene3D" id="1.10.10.10">
    <property type="entry name" value="Winged helix-like DNA-binding domain superfamily/Winged helix DNA-binding domain"/>
    <property type="match status" value="1"/>
</dbReference>
<dbReference type="SUPFAM" id="SSF46785">
    <property type="entry name" value="Winged helix' DNA-binding domain"/>
    <property type="match status" value="1"/>
</dbReference>
<evidence type="ECO:0000256" key="2">
    <source>
        <dbReference type="ARBA" id="ARBA00023015"/>
    </source>
</evidence>
<gene>
    <name evidence="6" type="ORF">FHX59_005739</name>
</gene>
<proteinExistence type="inferred from homology"/>
<keyword evidence="2" id="KW-0805">Transcription regulation</keyword>
<dbReference type="PANTHER" id="PTHR30537">
    <property type="entry name" value="HTH-TYPE TRANSCRIPTIONAL REGULATOR"/>
    <property type="match status" value="1"/>
</dbReference>
<evidence type="ECO:0000256" key="1">
    <source>
        <dbReference type="ARBA" id="ARBA00009437"/>
    </source>
</evidence>
<accession>A0ABR6FV07</accession>
<keyword evidence="7" id="KW-1185">Reference proteome</keyword>
<feature type="domain" description="HTH lysR-type" evidence="5">
    <location>
        <begin position="1"/>
        <end position="59"/>
    </location>
</feature>
<comment type="similarity">
    <text evidence="1">Belongs to the LysR transcriptional regulatory family.</text>
</comment>